<dbReference type="InterPro" id="IPR003010">
    <property type="entry name" value="C-N_Hydrolase"/>
</dbReference>
<feature type="domain" description="CN hydrolase" evidence="10">
    <location>
        <begin position="215"/>
        <end position="496"/>
    </location>
</feature>
<organism evidence="11 12">
    <name type="scientific">Spirochaeta lutea</name>
    <dbReference type="NCBI Taxonomy" id="1480694"/>
    <lineage>
        <taxon>Bacteria</taxon>
        <taxon>Pseudomonadati</taxon>
        <taxon>Spirochaetota</taxon>
        <taxon>Spirochaetia</taxon>
        <taxon>Spirochaetales</taxon>
        <taxon>Spirochaetaceae</taxon>
        <taxon>Spirochaeta</taxon>
    </lineage>
</organism>
<comment type="caution">
    <text evidence="11">The sequence shown here is derived from an EMBL/GenBank/DDBJ whole genome shotgun (WGS) entry which is preliminary data.</text>
</comment>
<evidence type="ECO:0000256" key="1">
    <source>
        <dbReference type="ARBA" id="ARBA00004651"/>
    </source>
</evidence>
<evidence type="ECO:0000256" key="2">
    <source>
        <dbReference type="ARBA" id="ARBA00010065"/>
    </source>
</evidence>
<evidence type="ECO:0000256" key="8">
    <source>
        <dbReference type="ARBA" id="ARBA00023315"/>
    </source>
</evidence>
<dbReference type="STRING" id="1480694.DC28_03095"/>
<comment type="pathway">
    <text evidence="9">Protein modification; lipoprotein biosynthesis (N-acyl transfer).</text>
</comment>
<dbReference type="eggNOG" id="COG0815">
    <property type="taxonomic scope" value="Bacteria"/>
</dbReference>
<feature type="transmembrane region" description="Helical" evidence="9">
    <location>
        <begin position="32"/>
        <end position="52"/>
    </location>
</feature>
<dbReference type="InterPro" id="IPR045378">
    <property type="entry name" value="LNT_N"/>
</dbReference>
<keyword evidence="7 9" id="KW-0472">Membrane</keyword>
<feature type="transmembrane region" description="Helical" evidence="9">
    <location>
        <begin position="185"/>
        <end position="201"/>
    </location>
</feature>
<dbReference type="EMBL" id="JNUP01000023">
    <property type="protein sequence ID" value="KGE73637.1"/>
    <property type="molecule type" value="Genomic_DNA"/>
</dbReference>
<keyword evidence="12" id="KW-1185">Reference proteome</keyword>
<reference evidence="11 12" key="1">
    <citation type="submission" date="2014-05" db="EMBL/GenBank/DDBJ databases">
        <title>De novo Genome Sequence of Spirocheata sp.</title>
        <authorList>
            <person name="Shivani Y."/>
            <person name="Subhash Y."/>
            <person name="Tushar L."/>
            <person name="Sasikala C."/>
            <person name="Ramana C.V."/>
        </authorList>
    </citation>
    <scope>NUCLEOTIDE SEQUENCE [LARGE SCALE GENOMIC DNA]</scope>
    <source>
        <strain evidence="11 12">JC230</strain>
    </source>
</reference>
<dbReference type="Gene3D" id="3.60.110.10">
    <property type="entry name" value="Carbon-nitrogen hydrolase"/>
    <property type="match status" value="1"/>
</dbReference>
<dbReference type="GO" id="GO:0005886">
    <property type="term" value="C:plasma membrane"/>
    <property type="evidence" value="ECO:0007669"/>
    <property type="project" value="UniProtKB-SubCell"/>
</dbReference>
<evidence type="ECO:0000256" key="7">
    <source>
        <dbReference type="ARBA" id="ARBA00023136"/>
    </source>
</evidence>
<dbReference type="HAMAP" id="MF_01148">
    <property type="entry name" value="Lnt"/>
    <property type="match status" value="1"/>
</dbReference>
<keyword evidence="6 9" id="KW-1133">Transmembrane helix</keyword>
<accession>A0A098R4E5</accession>
<comment type="catalytic activity">
    <reaction evidence="9">
        <text>N-terminal S-1,2-diacyl-sn-glyceryl-L-cysteinyl-[lipoprotein] + a glycerophospholipid = N-acyl-S-1,2-diacyl-sn-glyceryl-L-cysteinyl-[lipoprotein] + a 2-acyl-sn-glycero-3-phospholipid + H(+)</text>
        <dbReference type="Rhea" id="RHEA:48228"/>
        <dbReference type="Rhea" id="RHEA-COMP:14681"/>
        <dbReference type="Rhea" id="RHEA-COMP:14684"/>
        <dbReference type="ChEBI" id="CHEBI:15378"/>
        <dbReference type="ChEBI" id="CHEBI:136912"/>
        <dbReference type="ChEBI" id="CHEBI:140656"/>
        <dbReference type="ChEBI" id="CHEBI:140657"/>
        <dbReference type="ChEBI" id="CHEBI:140660"/>
        <dbReference type="EC" id="2.3.1.269"/>
    </reaction>
</comment>
<dbReference type="Pfam" id="PF00795">
    <property type="entry name" value="CN_hydrolase"/>
    <property type="match status" value="1"/>
</dbReference>
<evidence type="ECO:0000256" key="4">
    <source>
        <dbReference type="ARBA" id="ARBA00022679"/>
    </source>
</evidence>
<keyword evidence="8 9" id="KW-0012">Acyltransferase</keyword>
<dbReference type="EC" id="2.3.1.269" evidence="9"/>
<dbReference type="Pfam" id="PF20154">
    <property type="entry name" value="LNT_N"/>
    <property type="match status" value="1"/>
</dbReference>
<dbReference type="InterPro" id="IPR004563">
    <property type="entry name" value="Apolipo_AcylTrfase"/>
</dbReference>
<keyword evidence="3 9" id="KW-1003">Cell membrane</keyword>
<dbReference type="InterPro" id="IPR036526">
    <property type="entry name" value="C-N_Hydrolase_sf"/>
</dbReference>
<evidence type="ECO:0000256" key="3">
    <source>
        <dbReference type="ARBA" id="ARBA00022475"/>
    </source>
</evidence>
<evidence type="ECO:0000256" key="9">
    <source>
        <dbReference type="HAMAP-Rule" id="MF_01148"/>
    </source>
</evidence>
<gene>
    <name evidence="9" type="primary">lnt</name>
    <name evidence="11" type="ORF">DC28_03095</name>
</gene>
<evidence type="ECO:0000313" key="12">
    <source>
        <dbReference type="Proteomes" id="UP000029692"/>
    </source>
</evidence>
<evidence type="ECO:0000256" key="6">
    <source>
        <dbReference type="ARBA" id="ARBA00022989"/>
    </source>
</evidence>
<dbReference type="GO" id="GO:0042158">
    <property type="term" value="P:lipoprotein biosynthetic process"/>
    <property type="evidence" value="ECO:0007669"/>
    <property type="project" value="UniProtKB-UniRule"/>
</dbReference>
<dbReference type="NCBIfam" id="TIGR00546">
    <property type="entry name" value="lnt"/>
    <property type="match status" value="1"/>
</dbReference>
<dbReference type="PANTHER" id="PTHR38686:SF1">
    <property type="entry name" value="APOLIPOPROTEIN N-ACYLTRANSFERASE"/>
    <property type="match status" value="1"/>
</dbReference>
<evidence type="ECO:0000256" key="5">
    <source>
        <dbReference type="ARBA" id="ARBA00022692"/>
    </source>
</evidence>
<dbReference type="GO" id="GO:0016410">
    <property type="term" value="F:N-acyltransferase activity"/>
    <property type="evidence" value="ECO:0007669"/>
    <property type="project" value="UniProtKB-UniRule"/>
</dbReference>
<dbReference type="UniPathway" id="UPA00666"/>
<name>A0A098R4E5_9SPIO</name>
<keyword evidence="5 9" id="KW-0812">Transmembrane</keyword>
<comment type="similarity">
    <text evidence="2 9">Belongs to the CN hydrolase family. Apolipoprotein N-acyltransferase subfamily.</text>
</comment>
<dbReference type="PANTHER" id="PTHR38686">
    <property type="entry name" value="APOLIPOPROTEIN N-ACYLTRANSFERASE"/>
    <property type="match status" value="1"/>
</dbReference>
<feature type="transmembrane region" description="Helical" evidence="9">
    <location>
        <begin position="93"/>
        <end position="114"/>
    </location>
</feature>
<comment type="function">
    <text evidence="9">Catalyzes the phospholipid dependent N-acylation of the N-terminal cysteine of apolipoprotein, the last step in lipoprotein maturation.</text>
</comment>
<dbReference type="CDD" id="cd07571">
    <property type="entry name" value="ALP_N-acyl_transferase"/>
    <property type="match status" value="1"/>
</dbReference>
<feature type="transmembrane region" description="Helical" evidence="9">
    <location>
        <begin position="6"/>
        <end position="25"/>
    </location>
</feature>
<sequence>MPNPLLPYGSTLIGLVSLIPLFFSIQEIDSEHLPGMGAVFGFLWSITHYYWLSNFGSFSIWTLGGVSLVYTAYYAVFFPLLGNAIKTKSPFRIFFIPAVWVSFEFLRSIGYLAFPWNLTGYSLAPILPIIQIADVGGVFLVSYFIVLLQSLIFSTLDSYYTKQVVSTVAAHTSNQNSRALHLRTWIFWVILGVLFWGYGLYRINQQRGIESTQFLDAVLIQQNQDSWQRGSGAAALEDIQNLTLESLQKRPMNFSSFPFPEYPWNPHVITWSETSIPYVLNTLLRHADDIPASKPFSQFIQELPAPLLTGAPLNAPNSLTGPRYMNGATILSTTNDKGIVSEGQYGKRRLIPFAEHIPLAELPFISNFLKDVVGLPSSGWAHGPDYQPLSIRHSSGRILAGTPICFEDSFSPVTRIQTILGADLFINLTNNSWSKTIAAQTQHLAAARFRTIETRRPMLRSTNSGVTSYIDTTGDIRFTAPMFEARGDSLRIDIQDDPVMTLHTRYGDVFSMVLIYVVWISILLRREPTVSVDNP</sequence>
<feature type="transmembrane region" description="Helical" evidence="9">
    <location>
        <begin position="126"/>
        <end position="148"/>
    </location>
</feature>
<dbReference type="AlphaFoldDB" id="A0A098R4E5"/>
<evidence type="ECO:0000259" key="10">
    <source>
        <dbReference type="PROSITE" id="PS50263"/>
    </source>
</evidence>
<protein>
    <recommendedName>
        <fullName evidence="9">Apolipoprotein N-acyltransferase</fullName>
        <shortName evidence="9">ALP N-acyltransferase</shortName>
        <ecNumber evidence="9">2.3.1.269</ecNumber>
    </recommendedName>
</protein>
<dbReference type="PROSITE" id="PS50263">
    <property type="entry name" value="CN_HYDROLASE"/>
    <property type="match status" value="1"/>
</dbReference>
<keyword evidence="4 9" id="KW-0808">Transferase</keyword>
<comment type="subcellular location">
    <subcellularLocation>
        <location evidence="1 9">Cell membrane</location>
        <topology evidence="1 9">Multi-pass membrane protein</topology>
    </subcellularLocation>
</comment>
<feature type="transmembrane region" description="Helical" evidence="9">
    <location>
        <begin position="58"/>
        <end position="81"/>
    </location>
</feature>
<proteinExistence type="inferred from homology"/>
<evidence type="ECO:0000313" key="11">
    <source>
        <dbReference type="EMBL" id="KGE73637.1"/>
    </source>
</evidence>
<dbReference type="Proteomes" id="UP000029692">
    <property type="component" value="Unassembled WGS sequence"/>
</dbReference>
<dbReference type="SUPFAM" id="SSF56317">
    <property type="entry name" value="Carbon-nitrogen hydrolase"/>
    <property type="match status" value="1"/>
</dbReference>